<dbReference type="GO" id="GO:0006281">
    <property type="term" value="P:DNA repair"/>
    <property type="evidence" value="ECO:0007669"/>
    <property type="project" value="UniProtKB-KW"/>
</dbReference>
<comment type="caution">
    <text evidence="3">The sequence shown here is derived from an EMBL/GenBank/DDBJ whole genome shotgun (WGS) entry which is preliminary data.</text>
</comment>
<feature type="domain" description="DNA helicase Pif1-like DEAD-box helicase" evidence="2">
    <location>
        <begin position="96"/>
        <end position="238"/>
    </location>
</feature>
<keyword evidence="1" id="KW-0067">ATP-binding</keyword>
<keyword evidence="1" id="KW-0547">Nucleotide-binding</keyword>
<accession>A0AAW2WC53</accession>
<dbReference type="GO" id="GO:0005524">
    <property type="term" value="F:ATP binding"/>
    <property type="evidence" value="ECO:0007669"/>
    <property type="project" value="UniProtKB-KW"/>
</dbReference>
<comment type="catalytic activity">
    <reaction evidence="1">
        <text>ATP + H2O = ADP + phosphate + H(+)</text>
        <dbReference type="Rhea" id="RHEA:13065"/>
        <dbReference type="ChEBI" id="CHEBI:15377"/>
        <dbReference type="ChEBI" id="CHEBI:15378"/>
        <dbReference type="ChEBI" id="CHEBI:30616"/>
        <dbReference type="ChEBI" id="CHEBI:43474"/>
        <dbReference type="ChEBI" id="CHEBI:456216"/>
        <dbReference type="EC" id="5.6.2.3"/>
    </reaction>
</comment>
<dbReference type="InterPro" id="IPR027417">
    <property type="entry name" value="P-loop_NTPase"/>
</dbReference>
<proteinExistence type="inferred from homology"/>
<dbReference type="PANTHER" id="PTHR10492">
    <property type="match status" value="1"/>
</dbReference>
<reference evidence="3" key="1">
    <citation type="submission" date="2020-06" db="EMBL/GenBank/DDBJ databases">
        <authorList>
            <person name="Li T."/>
            <person name="Hu X."/>
            <person name="Zhang T."/>
            <person name="Song X."/>
            <person name="Zhang H."/>
            <person name="Dai N."/>
            <person name="Sheng W."/>
            <person name="Hou X."/>
            <person name="Wei L."/>
        </authorList>
    </citation>
    <scope>NUCLEOTIDE SEQUENCE</scope>
    <source>
        <strain evidence="3">G02</strain>
        <tissue evidence="3">Leaf</tissue>
    </source>
</reference>
<comment type="similarity">
    <text evidence="1">Belongs to the helicase family.</text>
</comment>
<keyword evidence="1" id="KW-0378">Hydrolase</keyword>
<dbReference type="GO" id="GO:0006310">
    <property type="term" value="P:DNA recombination"/>
    <property type="evidence" value="ECO:0007669"/>
    <property type="project" value="UniProtKB-KW"/>
</dbReference>
<dbReference type="PANTHER" id="PTHR10492:SF90">
    <property type="entry name" value="ATP-DEPENDENT DNA HELICASE"/>
    <property type="match status" value="1"/>
</dbReference>
<dbReference type="AlphaFoldDB" id="A0AAW2WC53"/>
<keyword evidence="1" id="KW-0347">Helicase</keyword>
<dbReference type="Gene3D" id="3.40.50.300">
    <property type="entry name" value="P-loop containing nucleotide triphosphate hydrolases"/>
    <property type="match status" value="1"/>
</dbReference>
<organism evidence="3">
    <name type="scientific">Sesamum radiatum</name>
    <name type="common">Black benniseed</name>
    <dbReference type="NCBI Taxonomy" id="300843"/>
    <lineage>
        <taxon>Eukaryota</taxon>
        <taxon>Viridiplantae</taxon>
        <taxon>Streptophyta</taxon>
        <taxon>Embryophyta</taxon>
        <taxon>Tracheophyta</taxon>
        <taxon>Spermatophyta</taxon>
        <taxon>Magnoliopsida</taxon>
        <taxon>eudicotyledons</taxon>
        <taxon>Gunneridae</taxon>
        <taxon>Pentapetalae</taxon>
        <taxon>asterids</taxon>
        <taxon>lamiids</taxon>
        <taxon>Lamiales</taxon>
        <taxon>Pedaliaceae</taxon>
        <taxon>Sesamum</taxon>
    </lineage>
</organism>
<dbReference type="EMBL" id="JACGWJ010000002">
    <property type="protein sequence ID" value="KAL0437715.1"/>
    <property type="molecule type" value="Genomic_DNA"/>
</dbReference>
<keyword evidence="1" id="KW-0227">DNA damage</keyword>
<evidence type="ECO:0000259" key="2">
    <source>
        <dbReference type="Pfam" id="PF05970"/>
    </source>
</evidence>
<protein>
    <recommendedName>
        <fullName evidence="1">ATP-dependent DNA helicase</fullName>
        <ecNumber evidence="1">5.6.2.3</ecNumber>
    </recommendedName>
</protein>
<dbReference type="EC" id="5.6.2.3" evidence="1"/>
<dbReference type="Pfam" id="PF05970">
    <property type="entry name" value="PIF1"/>
    <property type="match status" value="1"/>
</dbReference>
<evidence type="ECO:0000256" key="1">
    <source>
        <dbReference type="RuleBase" id="RU363044"/>
    </source>
</evidence>
<gene>
    <name evidence="3" type="ORF">Sradi_0479400</name>
</gene>
<reference evidence="3" key="2">
    <citation type="journal article" date="2024" name="Plant">
        <title>Genomic evolution and insights into agronomic trait innovations of Sesamum species.</title>
        <authorList>
            <person name="Miao H."/>
            <person name="Wang L."/>
            <person name="Qu L."/>
            <person name="Liu H."/>
            <person name="Sun Y."/>
            <person name="Le M."/>
            <person name="Wang Q."/>
            <person name="Wei S."/>
            <person name="Zheng Y."/>
            <person name="Lin W."/>
            <person name="Duan Y."/>
            <person name="Cao H."/>
            <person name="Xiong S."/>
            <person name="Wang X."/>
            <person name="Wei L."/>
            <person name="Li C."/>
            <person name="Ma Q."/>
            <person name="Ju M."/>
            <person name="Zhao R."/>
            <person name="Li G."/>
            <person name="Mu C."/>
            <person name="Tian Q."/>
            <person name="Mei H."/>
            <person name="Zhang T."/>
            <person name="Gao T."/>
            <person name="Zhang H."/>
        </authorList>
    </citation>
    <scope>NUCLEOTIDE SEQUENCE</scope>
    <source>
        <strain evidence="3">G02</strain>
    </source>
</reference>
<dbReference type="GO" id="GO:0043139">
    <property type="term" value="F:5'-3' DNA helicase activity"/>
    <property type="evidence" value="ECO:0007669"/>
    <property type="project" value="UniProtKB-EC"/>
</dbReference>
<keyword evidence="1" id="KW-0233">DNA recombination</keyword>
<sequence length="239" mass="26958">MLKNLPSSENIALPTKRQSLVSNLQLVDESSTRHRVMPPSYCANNYDSSCQNVHRRNGPNLREHQELGEDLSSLDQGRKFTEAWIFRAPNEFVATAKPSYGIASLLLPGGRTAHSKFKIYMIVDEDTTCRISQNTPLADFISITCLVIWDEAPMEYRNVFETVNKIFKDIIGYTNPDAKRKVFGGKTIVLGGDFRQILPAVVRGGREDIVASSVNRSKDIWQDCKVLELTTNMRLHHSS</sequence>
<dbReference type="GO" id="GO:0000723">
    <property type="term" value="P:telomere maintenance"/>
    <property type="evidence" value="ECO:0007669"/>
    <property type="project" value="InterPro"/>
</dbReference>
<keyword evidence="1" id="KW-0234">DNA repair</keyword>
<evidence type="ECO:0000313" key="3">
    <source>
        <dbReference type="EMBL" id="KAL0437715.1"/>
    </source>
</evidence>
<name>A0AAW2WC53_SESRA</name>
<dbReference type="GO" id="GO:0016787">
    <property type="term" value="F:hydrolase activity"/>
    <property type="evidence" value="ECO:0007669"/>
    <property type="project" value="UniProtKB-KW"/>
</dbReference>
<comment type="cofactor">
    <cofactor evidence="1">
        <name>Mg(2+)</name>
        <dbReference type="ChEBI" id="CHEBI:18420"/>
    </cofactor>
</comment>
<dbReference type="InterPro" id="IPR010285">
    <property type="entry name" value="DNA_helicase_pif1-like_DEAD"/>
</dbReference>